<sequence>MMYWYPALAAASAADPSLLAARFSAFKPWIPNVKMKYREPKSSLSSHGNVLPQHLATKFAEPPVLQNPEKIVPLSESSRFESHYQPNVALAPATCKSKDSIDEKTREAVIRKSSNEGANESTAAVNNDNCDDDYFSSTEDTLSENSGLSDEEQGSMKAQKKLLVNLSKILMKNNIEKNVRLQIFTEVERIVKRVRSELKASQILVVYVY</sequence>
<feature type="region of interest" description="Disordered" evidence="1">
    <location>
        <begin position="110"/>
        <end position="154"/>
    </location>
</feature>
<dbReference type="EMBL" id="NCKV01001071">
    <property type="protein sequence ID" value="RWS29100.1"/>
    <property type="molecule type" value="Genomic_DNA"/>
</dbReference>
<evidence type="ECO:0000256" key="1">
    <source>
        <dbReference type="SAM" id="MobiDB-lite"/>
    </source>
</evidence>
<dbReference type="Proteomes" id="UP000288716">
    <property type="component" value="Unassembled WGS sequence"/>
</dbReference>
<proteinExistence type="predicted"/>
<dbReference type="VEuPathDB" id="VectorBase:LDEU002941"/>
<name>A0A443SNJ1_9ACAR</name>
<organism evidence="2 3">
    <name type="scientific">Leptotrombidium deliense</name>
    <dbReference type="NCBI Taxonomy" id="299467"/>
    <lineage>
        <taxon>Eukaryota</taxon>
        <taxon>Metazoa</taxon>
        <taxon>Ecdysozoa</taxon>
        <taxon>Arthropoda</taxon>
        <taxon>Chelicerata</taxon>
        <taxon>Arachnida</taxon>
        <taxon>Acari</taxon>
        <taxon>Acariformes</taxon>
        <taxon>Trombidiformes</taxon>
        <taxon>Prostigmata</taxon>
        <taxon>Anystina</taxon>
        <taxon>Parasitengona</taxon>
        <taxon>Trombiculoidea</taxon>
        <taxon>Trombiculidae</taxon>
        <taxon>Leptotrombidium</taxon>
    </lineage>
</organism>
<evidence type="ECO:0000313" key="2">
    <source>
        <dbReference type="EMBL" id="RWS29100.1"/>
    </source>
</evidence>
<keyword evidence="3" id="KW-1185">Reference proteome</keyword>
<feature type="compositionally biased region" description="Polar residues" evidence="1">
    <location>
        <begin position="135"/>
        <end position="148"/>
    </location>
</feature>
<gene>
    <name evidence="2" type="ORF">B4U80_00368</name>
</gene>
<feature type="compositionally biased region" description="Polar residues" evidence="1">
    <location>
        <begin position="115"/>
        <end position="128"/>
    </location>
</feature>
<dbReference type="OrthoDB" id="6760534at2759"/>
<evidence type="ECO:0000313" key="3">
    <source>
        <dbReference type="Proteomes" id="UP000288716"/>
    </source>
</evidence>
<dbReference type="STRING" id="299467.A0A443SNJ1"/>
<accession>A0A443SNJ1</accession>
<reference evidence="2 3" key="1">
    <citation type="journal article" date="2018" name="Gigascience">
        <title>Genomes of trombidid mites reveal novel predicted allergens and laterally-transferred genes associated with secondary metabolism.</title>
        <authorList>
            <person name="Dong X."/>
            <person name="Chaisiri K."/>
            <person name="Xia D."/>
            <person name="Armstrong S.D."/>
            <person name="Fang Y."/>
            <person name="Donnelly M.J."/>
            <person name="Kadowaki T."/>
            <person name="McGarry J.W."/>
            <person name="Darby A.C."/>
            <person name="Makepeace B.L."/>
        </authorList>
    </citation>
    <scope>NUCLEOTIDE SEQUENCE [LARGE SCALE GENOMIC DNA]</scope>
    <source>
        <strain evidence="2">UoL-UT</strain>
    </source>
</reference>
<dbReference type="AlphaFoldDB" id="A0A443SNJ1"/>
<protein>
    <submittedName>
        <fullName evidence="2">Ski oncogene-like protein</fullName>
    </submittedName>
</protein>
<comment type="caution">
    <text evidence="2">The sequence shown here is derived from an EMBL/GenBank/DDBJ whole genome shotgun (WGS) entry which is preliminary data.</text>
</comment>